<comment type="caution">
    <text evidence="2">The sequence shown here is derived from an EMBL/GenBank/DDBJ whole genome shotgun (WGS) entry which is preliminary data.</text>
</comment>
<evidence type="ECO:0000313" key="3">
    <source>
        <dbReference type="Proteomes" id="UP000521943"/>
    </source>
</evidence>
<dbReference type="Proteomes" id="UP000521943">
    <property type="component" value="Unassembled WGS sequence"/>
</dbReference>
<organism evidence="2 3">
    <name type="scientific">Ephemerocybe angulata</name>
    <dbReference type="NCBI Taxonomy" id="980116"/>
    <lineage>
        <taxon>Eukaryota</taxon>
        <taxon>Fungi</taxon>
        <taxon>Dikarya</taxon>
        <taxon>Basidiomycota</taxon>
        <taxon>Agaricomycotina</taxon>
        <taxon>Agaricomycetes</taxon>
        <taxon>Agaricomycetidae</taxon>
        <taxon>Agaricales</taxon>
        <taxon>Agaricineae</taxon>
        <taxon>Psathyrellaceae</taxon>
        <taxon>Ephemerocybe</taxon>
    </lineage>
</organism>
<sequence length="287" mass="32080">MATPHTPRPQTALRPSRSSPPPSTPFATPSLFVRAPVSADEIEGQLLPARALGSSGIPFVVFAEDAPAFVHFVPTFAFQFTVHVPDELVQEAVQHLQKEIPSYHVTQERDYRLLDNDGVCALPRAVQLQWDASEEKELLHTPEEILIVPQSHFHFDVNDPTRSRGLIPPFDPSNSRILFPTMPAFLDAIIDTMFEPVDGVSHLYFKMSYLSCFLSYLVLYNVRDYDGCTDPATDELLPAAKALLEGVKAENLPFLETFMRTGSTRLTPPEVRAERERIKATRLAPPS</sequence>
<dbReference type="EMBL" id="JACGCI010000017">
    <property type="protein sequence ID" value="KAF6758911.1"/>
    <property type="molecule type" value="Genomic_DNA"/>
</dbReference>
<dbReference type="AlphaFoldDB" id="A0A8H6I7S6"/>
<proteinExistence type="predicted"/>
<name>A0A8H6I7S6_9AGAR</name>
<keyword evidence="3" id="KW-1185">Reference proteome</keyword>
<gene>
    <name evidence="2" type="ORF">DFP72DRAFT_1064416</name>
</gene>
<evidence type="ECO:0000256" key="1">
    <source>
        <dbReference type="SAM" id="MobiDB-lite"/>
    </source>
</evidence>
<evidence type="ECO:0000313" key="2">
    <source>
        <dbReference type="EMBL" id="KAF6758911.1"/>
    </source>
</evidence>
<dbReference type="OrthoDB" id="2730545at2759"/>
<feature type="region of interest" description="Disordered" evidence="1">
    <location>
        <begin position="1"/>
        <end position="29"/>
    </location>
</feature>
<reference evidence="2 3" key="1">
    <citation type="submission" date="2020-07" db="EMBL/GenBank/DDBJ databases">
        <title>Comparative genomics of pyrophilous fungi reveals a link between fire events and developmental genes.</title>
        <authorList>
            <consortium name="DOE Joint Genome Institute"/>
            <person name="Steindorff A.S."/>
            <person name="Carver A."/>
            <person name="Calhoun S."/>
            <person name="Stillman K."/>
            <person name="Liu H."/>
            <person name="Lipzen A."/>
            <person name="Pangilinan J."/>
            <person name="Labutti K."/>
            <person name="Bruns T.D."/>
            <person name="Grigoriev I.V."/>
        </authorList>
    </citation>
    <scope>NUCLEOTIDE SEQUENCE [LARGE SCALE GENOMIC DNA]</scope>
    <source>
        <strain evidence="2 3">CBS 144469</strain>
    </source>
</reference>
<accession>A0A8H6I7S6</accession>
<protein>
    <submittedName>
        <fullName evidence="2">Uncharacterized protein</fullName>
    </submittedName>
</protein>